<proteinExistence type="predicted"/>
<dbReference type="InterPro" id="IPR036770">
    <property type="entry name" value="Ankyrin_rpt-contain_sf"/>
</dbReference>
<reference evidence="1" key="2">
    <citation type="submission" date="2020-05" db="UniProtKB">
        <authorList>
            <consortium name="EnsemblMetazoa"/>
        </authorList>
    </citation>
    <scope>IDENTIFICATION</scope>
    <source>
        <strain evidence="1">maculatus3</strain>
    </source>
</reference>
<dbReference type="AlphaFoldDB" id="A0A182SVW6"/>
<dbReference type="Gene3D" id="1.25.40.20">
    <property type="entry name" value="Ankyrin repeat-containing domain"/>
    <property type="match status" value="1"/>
</dbReference>
<protein>
    <submittedName>
        <fullName evidence="1">ANK_REP_REGION domain-containing protein</fullName>
    </submittedName>
</protein>
<evidence type="ECO:0000313" key="1">
    <source>
        <dbReference type="EnsemblMetazoa" id="AMAM014483-PA"/>
    </source>
</evidence>
<dbReference type="Proteomes" id="UP000075901">
    <property type="component" value="Unassembled WGS sequence"/>
</dbReference>
<name>A0A182SVW6_9DIPT</name>
<dbReference type="EnsemblMetazoa" id="AMAM014483-RA">
    <property type="protein sequence ID" value="AMAM014483-PA"/>
    <property type="gene ID" value="AMAM014483"/>
</dbReference>
<evidence type="ECO:0000313" key="2">
    <source>
        <dbReference type="Proteomes" id="UP000075901"/>
    </source>
</evidence>
<dbReference type="SUPFAM" id="SSF48403">
    <property type="entry name" value="Ankyrin repeat"/>
    <property type="match status" value="1"/>
</dbReference>
<dbReference type="VEuPathDB" id="VectorBase:AMAM014483"/>
<sequence length="205" mass="23121">MLSEPTTTIKNIFGQTPAHIAAVIPRTNTISLMKQLLDCDRTPVDMQDATGTTLLQMAAKADSVTMLDLIMEYEPNLTLQCNRVALYEAIKLQQVQWAKRFLYHVIHKGVQDVTSLEDAGDDSVIMSLNCADFELSRALLEYELGHRLEDITVHDRPRIEAVLKASTAKIPQVSVELQLQLRGLNETDNFLTFLRNLLEIRGLTR</sequence>
<keyword evidence="2" id="KW-1185">Reference proteome</keyword>
<reference evidence="2" key="1">
    <citation type="submission" date="2013-09" db="EMBL/GenBank/DDBJ databases">
        <title>The Genome Sequence of Anopheles maculatus species B.</title>
        <authorList>
            <consortium name="The Broad Institute Genomics Platform"/>
            <person name="Neafsey D.E."/>
            <person name="Besansky N."/>
            <person name="Howell P."/>
            <person name="Walton C."/>
            <person name="Young S.K."/>
            <person name="Zeng Q."/>
            <person name="Gargeya S."/>
            <person name="Fitzgerald M."/>
            <person name="Haas B."/>
            <person name="Abouelleil A."/>
            <person name="Allen A.W."/>
            <person name="Alvarado L."/>
            <person name="Arachchi H.M."/>
            <person name="Berlin A.M."/>
            <person name="Chapman S.B."/>
            <person name="Gainer-Dewar J."/>
            <person name="Goldberg J."/>
            <person name="Griggs A."/>
            <person name="Gujja S."/>
            <person name="Hansen M."/>
            <person name="Howarth C."/>
            <person name="Imamovic A."/>
            <person name="Ireland A."/>
            <person name="Larimer J."/>
            <person name="McCowan C."/>
            <person name="Murphy C."/>
            <person name="Pearson M."/>
            <person name="Poon T.W."/>
            <person name="Priest M."/>
            <person name="Roberts A."/>
            <person name="Saif S."/>
            <person name="Shea T."/>
            <person name="Sisk P."/>
            <person name="Sykes S."/>
            <person name="Wortman J."/>
            <person name="Nusbaum C."/>
            <person name="Birren B."/>
        </authorList>
    </citation>
    <scope>NUCLEOTIDE SEQUENCE [LARGE SCALE GENOMIC DNA]</scope>
    <source>
        <strain evidence="2">maculatus3</strain>
    </source>
</reference>
<accession>A0A182SVW6</accession>
<organism evidence="1 2">
    <name type="scientific">Anopheles maculatus</name>
    <dbReference type="NCBI Taxonomy" id="74869"/>
    <lineage>
        <taxon>Eukaryota</taxon>
        <taxon>Metazoa</taxon>
        <taxon>Ecdysozoa</taxon>
        <taxon>Arthropoda</taxon>
        <taxon>Hexapoda</taxon>
        <taxon>Insecta</taxon>
        <taxon>Pterygota</taxon>
        <taxon>Neoptera</taxon>
        <taxon>Endopterygota</taxon>
        <taxon>Diptera</taxon>
        <taxon>Nematocera</taxon>
        <taxon>Culicoidea</taxon>
        <taxon>Culicidae</taxon>
        <taxon>Anophelinae</taxon>
        <taxon>Anopheles</taxon>
        <taxon>Anopheles maculatus group</taxon>
    </lineage>
</organism>